<protein>
    <recommendedName>
        <fullName evidence="3">YolD-like protein</fullName>
    </recommendedName>
</protein>
<reference evidence="1 2" key="1">
    <citation type="submission" date="2016-10" db="EMBL/GenBank/DDBJ databases">
        <authorList>
            <person name="de Groot N.N."/>
        </authorList>
    </citation>
    <scope>NUCLEOTIDE SEQUENCE [LARGE SCALE GENOMIC DNA]</scope>
    <source>
        <strain evidence="1 2">DSM 19113</strain>
    </source>
</reference>
<dbReference type="OrthoDB" id="2151799at2"/>
<dbReference type="EMBL" id="FOLI01000003">
    <property type="protein sequence ID" value="SFC02408.1"/>
    <property type="molecule type" value="Genomic_DNA"/>
</dbReference>
<evidence type="ECO:0000313" key="2">
    <source>
        <dbReference type="Proteomes" id="UP000199376"/>
    </source>
</evidence>
<proteinExistence type="predicted"/>
<dbReference type="RefSeq" id="WP_091502425.1">
    <property type="nucleotide sequence ID" value="NZ_FOLI01000003.1"/>
</dbReference>
<organism evidence="1 2">
    <name type="scientific">Fructobacillus durionis</name>
    <dbReference type="NCBI Taxonomy" id="283737"/>
    <lineage>
        <taxon>Bacteria</taxon>
        <taxon>Bacillati</taxon>
        <taxon>Bacillota</taxon>
        <taxon>Bacilli</taxon>
        <taxon>Lactobacillales</taxon>
        <taxon>Lactobacillaceae</taxon>
        <taxon>Fructobacillus</taxon>
    </lineage>
</organism>
<dbReference type="Proteomes" id="UP000199376">
    <property type="component" value="Unassembled WGS sequence"/>
</dbReference>
<evidence type="ECO:0000313" key="1">
    <source>
        <dbReference type="EMBL" id="SFC02408.1"/>
    </source>
</evidence>
<evidence type="ECO:0008006" key="3">
    <source>
        <dbReference type="Google" id="ProtNLM"/>
    </source>
</evidence>
<accession>A0A1I1FXR6</accession>
<sequence length="106" mass="12177">MQAKLSAQPQFNRFNQIKQAWNKMKEHFALVPLKEQQSTTVLINRLEDAINAGTPTAVQMNYGFDQEDIQDFYGVLFQDRAGALLIEDIHTNQCHHLSPELLRHIG</sequence>
<name>A0A1I1FXR6_9LACO</name>
<dbReference type="AlphaFoldDB" id="A0A1I1FXR6"/>
<gene>
    <name evidence="1" type="ORF">SAMN05660453_0877</name>
</gene>
<keyword evidence="2" id="KW-1185">Reference proteome</keyword>